<name>A0A9D3WPT6_9SAUR</name>
<accession>A0A9D3WPT6</accession>
<gene>
    <name evidence="1" type="ORF">KIL84_022672</name>
</gene>
<dbReference type="AlphaFoldDB" id="A0A9D3WPT6"/>
<dbReference type="EMBL" id="JAHDVG010000488">
    <property type="protein sequence ID" value="KAH1165113.1"/>
    <property type="molecule type" value="Genomic_DNA"/>
</dbReference>
<comment type="caution">
    <text evidence="1">The sequence shown here is derived from an EMBL/GenBank/DDBJ whole genome shotgun (WGS) entry which is preliminary data.</text>
</comment>
<organism evidence="1 2">
    <name type="scientific">Mauremys mutica</name>
    <name type="common">yellowpond turtle</name>
    <dbReference type="NCBI Taxonomy" id="74926"/>
    <lineage>
        <taxon>Eukaryota</taxon>
        <taxon>Metazoa</taxon>
        <taxon>Chordata</taxon>
        <taxon>Craniata</taxon>
        <taxon>Vertebrata</taxon>
        <taxon>Euteleostomi</taxon>
        <taxon>Archelosauria</taxon>
        <taxon>Testudinata</taxon>
        <taxon>Testudines</taxon>
        <taxon>Cryptodira</taxon>
        <taxon>Durocryptodira</taxon>
        <taxon>Testudinoidea</taxon>
        <taxon>Geoemydidae</taxon>
        <taxon>Geoemydinae</taxon>
        <taxon>Mauremys</taxon>
    </lineage>
</organism>
<evidence type="ECO:0000313" key="2">
    <source>
        <dbReference type="Proteomes" id="UP000827986"/>
    </source>
</evidence>
<reference evidence="1" key="1">
    <citation type="submission" date="2021-09" db="EMBL/GenBank/DDBJ databases">
        <title>The genome of Mauremys mutica provides insights into the evolution of semi-aquatic lifestyle.</title>
        <authorList>
            <person name="Gong S."/>
            <person name="Gao Y."/>
        </authorList>
    </citation>
    <scope>NUCLEOTIDE SEQUENCE</scope>
    <source>
        <strain evidence="1">MM-2020</strain>
        <tissue evidence="1">Muscle</tissue>
    </source>
</reference>
<protein>
    <submittedName>
        <fullName evidence="1">Uncharacterized protein</fullName>
    </submittedName>
</protein>
<keyword evidence="2" id="KW-1185">Reference proteome</keyword>
<sequence>MTNLPLTSMGVRSLLLPFIFKNHLLAHFTDQTLSFQTLCLILSVTGKKSYKIKQLVLPTWRRSVNFRTCMFGHSGLNKLYCHQTFGCHKQTVKLLQMHSLI</sequence>
<proteinExistence type="predicted"/>
<dbReference type="Proteomes" id="UP000827986">
    <property type="component" value="Unassembled WGS sequence"/>
</dbReference>
<evidence type="ECO:0000313" key="1">
    <source>
        <dbReference type="EMBL" id="KAH1165113.1"/>
    </source>
</evidence>